<dbReference type="Proteomes" id="UP000499080">
    <property type="component" value="Unassembled WGS sequence"/>
</dbReference>
<dbReference type="AlphaFoldDB" id="A0A4Y2AWH6"/>
<evidence type="ECO:0000313" key="2">
    <source>
        <dbReference type="EMBL" id="GBL83629.1"/>
    </source>
</evidence>
<evidence type="ECO:0000313" key="3">
    <source>
        <dbReference type="Proteomes" id="UP000499080"/>
    </source>
</evidence>
<organism evidence="2 3">
    <name type="scientific">Araneus ventricosus</name>
    <name type="common">Orbweaver spider</name>
    <name type="synonym">Epeira ventricosa</name>
    <dbReference type="NCBI Taxonomy" id="182803"/>
    <lineage>
        <taxon>Eukaryota</taxon>
        <taxon>Metazoa</taxon>
        <taxon>Ecdysozoa</taxon>
        <taxon>Arthropoda</taxon>
        <taxon>Chelicerata</taxon>
        <taxon>Arachnida</taxon>
        <taxon>Araneae</taxon>
        <taxon>Araneomorphae</taxon>
        <taxon>Entelegynae</taxon>
        <taxon>Araneoidea</taxon>
        <taxon>Araneidae</taxon>
        <taxon>Araneus</taxon>
    </lineage>
</organism>
<name>A0A4Y2AWH6_ARAVE</name>
<sequence length="84" mass="9599">MKASRDPENLPPLHHTKRAGPQRIDAALSCSSPICEKCSARSYLRLSRRSAEKAHERGCSERDRREKETEKEQTHAGGREEQKK</sequence>
<proteinExistence type="predicted"/>
<feature type="region of interest" description="Disordered" evidence="1">
    <location>
        <begin position="1"/>
        <end position="24"/>
    </location>
</feature>
<accession>A0A4Y2AWH6</accession>
<dbReference type="EMBL" id="BGPR01000033">
    <property type="protein sequence ID" value="GBL83629.1"/>
    <property type="molecule type" value="Genomic_DNA"/>
</dbReference>
<protein>
    <submittedName>
        <fullName evidence="2">Uncharacterized protein</fullName>
    </submittedName>
</protein>
<evidence type="ECO:0000256" key="1">
    <source>
        <dbReference type="SAM" id="MobiDB-lite"/>
    </source>
</evidence>
<keyword evidence="3" id="KW-1185">Reference proteome</keyword>
<comment type="caution">
    <text evidence="2">The sequence shown here is derived from an EMBL/GenBank/DDBJ whole genome shotgun (WGS) entry which is preliminary data.</text>
</comment>
<feature type="region of interest" description="Disordered" evidence="1">
    <location>
        <begin position="46"/>
        <end position="84"/>
    </location>
</feature>
<gene>
    <name evidence="2" type="ORF">AVEN_196450_1</name>
</gene>
<reference evidence="2 3" key="1">
    <citation type="journal article" date="2019" name="Sci. Rep.">
        <title>Orb-weaving spider Araneus ventricosus genome elucidates the spidroin gene catalogue.</title>
        <authorList>
            <person name="Kono N."/>
            <person name="Nakamura H."/>
            <person name="Ohtoshi R."/>
            <person name="Moran D.A.P."/>
            <person name="Shinohara A."/>
            <person name="Yoshida Y."/>
            <person name="Fujiwara M."/>
            <person name="Mori M."/>
            <person name="Tomita M."/>
            <person name="Arakawa K."/>
        </authorList>
    </citation>
    <scope>NUCLEOTIDE SEQUENCE [LARGE SCALE GENOMIC DNA]</scope>
</reference>
<feature type="compositionally biased region" description="Basic and acidic residues" evidence="1">
    <location>
        <begin position="49"/>
        <end position="84"/>
    </location>
</feature>